<dbReference type="EMBL" id="JAVEPI010000002">
    <property type="protein sequence ID" value="KAK1444011.1"/>
    <property type="molecule type" value="Genomic_DNA"/>
</dbReference>
<proteinExistence type="predicted"/>
<evidence type="ECO:0000313" key="5">
    <source>
        <dbReference type="Proteomes" id="UP001230268"/>
    </source>
</evidence>
<dbReference type="GO" id="GO:0003677">
    <property type="term" value="F:DNA binding"/>
    <property type="evidence" value="ECO:0007669"/>
    <property type="project" value="UniProtKB-KW"/>
</dbReference>
<dbReference type="PANTHER" id="PTHR13989">
    <property type="entry name" value="REPLICATION PROTEIN A-RELATED"/>
    <property type="match status" value="1"/>
</dbReference>
<accession>A0AAD8US96</accession>
<protein>
    <recommendedName>
        <fullName evidence="6">Replication protein A C-terminal domain-containing protein</fullName>
    </recommendedName>
</protein>
<evidence type="ECO:0000256" key="1">
    <source>
        <dbReference type="ARBA" id="ARBA00004123"/>
    </source>
</evidence>
<dbReference type="Gene3D" id="2.40.50.140">
    <property type="entry name" value="Nucleic acid-binding proteins"/>
    <property type="match status" value="1"/>
</dbReference>
<keyword evidence="5" id="KW-1185">Reference proteome</keyword>
<evidence type="ECO:0000256" key="3">
    <source>
        <dbReference type="ARBA" id="ARBA00023242"/>
    </source>
</evidence>
<dbReference type="Gene3D" id="1.10.10.10">
    <property type="entry name" value="Winged helix-like DNA-binding domain superfamily/Winged helix DNA-binding domain"/>
    <property type="match status" value="1"/>
</dbReference>
<dbReference type="AlphaFoldDB" id="A0AAD8US96"/>
<comment type="caution">
    <text evidence="4">The sequence shown here is derived from an EMBL/GenBank/DDBJ whole genome shotgun (WGS) entry which is preliminary data.</text>
</comment>
<dbReference type="PANTHER" id="PTHR13989:SF16">
    <property type="entry name" value="REPLICATION PROTEIN A2"/>
    <property type="match status" value="1"/>
</dbReference>
<dbReference type="InterPro" id="IPR036388">
    <property type="entry name" value="WH-like_DNA-bd_sf"/>
</dbReference>
<evidence type="ECO:0000313" key="4">
    <source>
        <dbReference type="EMBL" id="KAK1444011.1"/>
    </source>
</evidence>
<comment type="subcellular location">
    <subcellularLocation>
        <location evidence="1">Nucleus</location>
    </subcellularLocation>
</comment>
<dbReference type="GO" id="GO:0005634">
    <property type="term" value="C:nucleus"/>
    <property type="evidence" value="ECO:0007669"/>
    <property type="project" value="UniProtKB-SubCell"/>
</dbReference>
<sequence>MFGGFSDHDAFGANWNIDEIQQLDDITAGGFLEEEPGMQPDERDTSKGKLNLSKQAMMPVKNSMIYNSWRHEPSYISFFNKCPDILKVVGRVVSCHNTPESTQFLIDDGTARIACIYIHPGDMTPFRRRELAHVQSTARMVVVYGSYNAMYSIKTPALLIFKIREVTSYDEIALHDLDVVHLIISNEKEGANNLNDMNTLLQNYDVNQQTIPKPPADPRANVLSSSTGPGGPLTLMKYVALLLANETRSGNLNGLHVMEITQRCKQQHNFQSISEQHVRKVLAELEKDATVYQTLDANTFASTDA</sequence>
<reference evidence="4" key="1">
    <citation type="submission" date="2023-08" db="EMBL/GenBank/DDBJ databases">
        <title>Draft sequence of the Babesia gibsoni genome.</title>
        <authorList>
            <person name="Yamagishi J.Y."/>
            <person name="Xuan X.X."/>
        </authorList>
    </citation>
    <scope>NUCLEOTIDE SEQUENCE</scope>
    <source>
        <strain evidence="4">Azabu</strain>
    </source>
</reference>
<keyword evidence="2" id="KW-0238">DNA-binding</keyword>
<dbReference type="InterPro" id="IPR012340">
    <property type="entry name" value="NA-bd_OB-fold"/>
</dbReference>
<organism evidence="4 5">
    <name type="scientific">Babesia gibsoni</name>
    <dbReference type="NCBI Taxonomy" id="33632"/>
    <lineage>
        <taxon>Eukaryota</taxon>
        <taxon>Sar</taxon>
        <taxon>Alveolata</taxon>
        <taxon>Apicomplexa</taxon>
        <taxon>Aconoidasida</taxon>
        <taxon>Piroplasmida</taxon>
        <taxon>Babesiidae</taxon>
        <taxon>Babesia</taxon>
    </lineage>
</organism>
<keyword evidence="3" id="KW-0539">Nucleus</keyword>
<dbReference type="SUPFAM" id="SSF50249">
    <property type="entry name" value="Nucleic acid-binding proteins"/>
    <property type="match status" value="1"/>
</dbReference>
<dbReference type="InterPro" id="IPR040260">
    <property type="entry name" value="RFA2-like"/>
</dbReference>
<evidence type="ECO:0000256" key="2">
    <source>
        <dbReference type="ARBA" id="ARBA00023125"/>
    </source>
</evidence>
<evidence type="ECO:0008006" key="6">
    <source>
        <dbReference type="Google" id="ProtNLM"/>
    </source>
</evidence>
<dbReference type="Proteomes" id="UP001230268">
    <property type="component" value="Unassembled WGS sequence"/>
</dbReference>
<gene>
    <name evidence="4" type="ORF">BgAZ_208870</name>
</gene>
<name>A0AAD8US96_BABGI</name>